<dbReference type="Gene3D" id="2.60.120.10">
    <property type="entry name" value="Jelly Rolls"/>
    <property type="match status" value="1"/>
</dbReference>
<dbReference type="InterPro" id="IPR001929">
    <property type="entry name" value="Germin"/>
</dbReference>
<dbReference type="PRINTS" id="PR00325">
    <property type="entry name" value="GERMIN"/>
</dbReference>
<feature type="domain" description="Cupin type-1" evidence="7">
    <location>
        <begin position="87"/>
        <end position="242"/>
    </location>
</feature>
<evidence type="ECO:0000256" key="5">
    <source>
        <dbReference type="ARBA" id="ARBA00023211"/>
    </source>
</evidence>
<keyword evidence="9" id="KW-1185">Reference proteome</keyword>
<evidence type="ECO:0000313" key="9">
    <source>
        <dbReference type="Proteomes" id="UP001280581"/>
    </source>
</evidence>
<dbReference type="Proteomes" id="UP001280581">
    <property type="component" value="Unassembled WGS sequence"/>
</dbReference>
<accession>A0AAN6RG23</accession>
<dbReference type="PANTHER" id="PTHR31238">
    <property type="entry name" value="GERMIN-LIKE PROTEIN SUBFAMILY 3 MEMBER 3"/>
    <property type="match status" value="1"/>
</dbReference>
<dbReference type="InterPro" id="IPR011051">
    <property type="entry name" value="RmlC_Cupin_sf"/>
</dbReference>
<evidence type="ECO:0000256" key="6">
    <source>
        <dbReference type="SAM" id="SignalP"/>
    </source>
</evidence>
<keyword evidence="6" id="KW-0732">Signal</keyword>
<comment type="similarity">
    <text evidence="2">Belongs to the germin family.</text>
</comment>
<gene>
    <name evidence="8" type="ORF">GRF29_96g1397816</name>
</gene>
<keyword evidence="4" id="KW-0479">Metal-binding</keyword>
<keyword evidence="3" id="KW-0964">Secreted</keyword>
<feature type="chain" id="PRO_5042890119" description="Cupin type-1 domain-containing protein" evidence="6">
    <location>
        <begin position="20"/>
        <end position="285"/>
    </location>
</feature>
<comment type="caution">
    <text evidence="8">The sequence shown here is derived from an EMBL/GenBank/DDBJ whole genome shotgun (WGS) entry which is preliminary data.</text>
</comment>
<keyword evidence="5" id="KW-0464">Manganese</keyword>
<dbReference type="SUPFAM" id="SSF51182">
    <property type="entry name" value="RmlC-like cupins"/>
    <property type="match status" value="1"/>
</dbReference>
<evidence type="ECO:0000256" key="3">
    <source>
        <dbReference type="ARBA" id="ARBA00022525"/>
    </source>
</evidence>
<name>A0AAN6RG23_9PLEO</name>
<dbReference type="CDD" id="cd02241">
    <property type="entry name" value="cupin_OxOx"/>
    <property type="match status" value="1"/>
</dbReference>
<evidence type="ECO:0000313" key="8">
    <source>
        <dbReference type="EMBL" id="KAK3208101.1"/>
    </source>
</evidence>
<dbReference type="InterPro" id="IPR006045">
    <property type="entry name" value="Cupin_1"/>
</dbReference>
<dbReference type="AlphaFoldDB" id="A0AAN6RG23"/>
<dbReference type="GO" id="GO:0030145">
    <property type="term" value="F:manganese ion binding"/>
    <property type="evidence" value="ECO:0007669"/>
    <property type="project" value="InterPro"/>
</dbReference>
<evidence type="ECO:0000256" key="2">
    <source>
        <dbReference type="ARBA" id="ARBA00007456"/>
    </source>
</evidence>
<dbReference type="SMART" id="SM00835">
    <property type="entry name" value="Cupin_1"/>
    <property type="match status" value="1"/>
</dbReference>
<dbReference type="EMBL" id="WVTA01000008">
    <property type="protein sequence ID" value="KAK3208101.1"/>
    <property type="molecule type" value="Genomic_DNA"/>
</dbReference>
<evidence type="ECO:0000256" key="1">
    <source>
        <dbReference type="ARBA" id="ARBA00004613"/>
    </source>
</evidence>
<evidence type="ECO:0000259" key="7">
    <source>
        <dbReference type="SMART" id="SM00835"/>
    </source>
</evidence>
<organism evidence="8 9">
    <name type="scientific">Pseudopithomyces chartarum</name>
    <dbReference type="NCBI Taxonomy" id="1892770"/>
    <lineage>
        <taxon>Eukaryota</taxon>
        <taxon>Fungi</taxon>
        <taxon>Dikarya</taxon>
        <taxon>Ascomycota</taxon>
        <taxon>Pezizomycotina</taxon>
        <taxon>Dothideomycetes</taxon>
        <taxon>Pleosporomycetidae</taxon>
        <taxon>Pleosporales</taxon>
        <taxon>Massarineae</taxon>
        <taxon>Didymosphaeriaceae</taxon>
        <taxon>Pseudopithomyces</taxon>
    </lineage>
</organism>
<comment type="subcellular location">
    <subcellularLocation>
        <location evidence="1">Secreted</location>
    </subcellularLocation>
</comment>
<evidence type="ECO:0000256" key="4">
    <source>
        <dbReference type="ARBA" id="ARBA00022723"/>
    </source>
</evidence>
<dbReference type="Pfam" id="PF00190">
    <property type="entry name" value="Cupin_1"/>
    <property type="match status" value="1"/>
</dbReference>
<feature type="signal peptide" evidence="6">
    <location>
        <begin position="1"/>
        <end position="19"/>
    </location>
</feature>
<reference evidence="8 9" key="1">
    <citation type="submission" date="2021-02" db="EMBL/GenBank/DDBJ databases">
        <title>Genome assembly of Pseudopithomyces chartarum.</title>
        <authorList>
            <person name="Jauregui R."/>
            <person name="Singh J."/>
            <person name="Voisey C."/>
        </authorList>
    </citation>
    <scope>NUCLEOTIDE SEQUENCE [LARGE SCALE GENOMIC DNA]</scope>
    <source>
        <strain evidence="8 9">AGR01</strain>
    </source>
</reference>
<dbReference type="GO" id="GO:0005576">
    <property type="term" value="C:extracellular region"/>
    <property type="evidence" value="ECO:0007669"/>
    <property type="project" value="UniProtKB-SubCell"/>
</dbReference>
<sequence>MVAISKSVIAAIAVSSVQAYPQPTVTGVETPVLPTGTAAPTPDPEAQKALFLDLFTAPTAIKRFQRLLTAKGQSLLSGDALRSLIVFDFNGAKPAKGALGGATKAANIETFPILTGLGISTTLGFLNACGINTPHVHPRATEFLTVVDGEIDFGYILENGLVAAGENAEVAGTLHQFEGTVFPQGSIHYQINNRCQPATFVAALNSEDPGTSQVAQNFFGLNADVVNATLGFPKTIDGSNIEQFRKHLPVNIAKSVDICIAKCNDEWNVPPPPAPTASGYSTYRA</sequence>
<dbReference type="InterPro" id="IPR014710">
    <property type="entry name" value="RmlC-like_jellyroll"/>
</dbReference>
<proteinExistence type="inferred from homology"/>
<protein>
    <recommendedName>
        <fullName evidence="7">Cupin type-1 domain-containing protein</fullName>
    </recommendedName>
</protein>